<name>A0A7C1X679_THERO</name>
<dbReference type="AlphaFoldDB" id="A0A7C1X679"/>
<dbReference type="InterPro" id="IPR011473">
    <property type="entry name" value="DUF1579"/>
</dbReference>
<gene>
    <name evidence="1" type="ORF">ENP47_07640</name>
</gene>
<dbReference type="EMBL" id="DSJL01000011">
    <property type="protein sequence ID" value="HEF65454.1"/>
    <property type="molecule type" value="Genomic_DNA"/>
</dbReference>
<accession>A0A7C1X679</accession>
<protein>
    <submittedName>
        <fullName evidence="1">DUF1579 domain-containing protein</fullName>
    </submittedName>
</protein>
<comment type="caution">
    <text evidence="1">The sequence shown here is derived from an EMBL/GenBank/DDBJ whole genome shotgun (WGS) entry which is preliminary data.</text>
</comment>
<proteinExistence type="predicted"/>
<organism evidence="1">
    <name type="scientific">Thermomicrobium roseum</name>
    <dbReference type="NCBI Taxonomy" id="500"/>
    <lineage>
        <taxon>Bacteria</taxon>
        <taxon>Pseudomonadati</taxon>
        <taxon>Thermomicrobiota</taxon>
        <taxon>Thermomicrobia</taxon>
        <taxon>Thermomicrobiales</taxon>
        <taxon>Thermomicrobiaceae</taxon>
        <taxon>Thermomicrobium</taxon>
    </lineage>
</organism>
<sequence length="169" mass="18998">MRVDESEGSTMQAQPQKQHQWLQQLLGEWTGEGQVTMGPDLHAERRSGTAFIRALGDLWIVADIEEDAPDGTQASSILTLGYDPERGRFVGSWVGSMMAHFWVYEGQLDPSGKVLSLETEGPGMTPGSRGRYRDVINVESDDHWTLSSFMLDDEGQWQRFMSIGYQRVT</sequence>
<evidence type="ECO:0000313" key="1">
    <source>
        <dbReference type="EMBL" id="HEF65454.1"/>
    </source>
</evidence>
<dbReference type="Pfam" id="PF07617">
    <property type="entry name" value="DUF1579"/>
    <property type="match status" value="1"/>
</dbReference>
<reference evidence="1" key="1">
    <citation type="journal article" date="2020" name="mSystems">
        <title>Genome- and Community-Level Interaction Insights into Carbon Utilization and Element Cycling Functions of Hydrothermarchaeota in Hydrothermal Sediment.</title>
        <authorList>
            <person name="Zhou Z."/>
            <person name="Liu Y."/>
            <person name="Xu W."/>
            <person name="Pan J."/>
            <person name="Luo Z.H."/>
            <person name="Li M."/>
        </authorList>
    </citation>
    <scope>NUCLEOTIDE SEQUENCE [LARGE SCALE GENOMIC DNA]</scope>
    <source>
        <strain evidence="1">SpSt-222</strain>
    </source>
</reference>